<evidence type="ECO:0000313" key="1">
    <source>
        <dbReference type="EMBL" id="RMI96596.1"/>
    </source>
</evidence>
<dbReference type="EMBL" id="NKUJ01000898">
    <property type="protein sequence ID" value="RMI96596.1"/>
    <property type="molecule type" value="Genomic_DNA"/>
</dbReference>
<dbReference type="Proteomes" id="UP000277212">
    <property type="component" value="Unassembled WGS sequence"/>
</dbReference>
<gene>
    <name evidence="1" type="ORF">CDV36_016312</name>
</gene>
<keyword evidence="2" id="KW-1185">Reference proteome</keyword>
<organism evidence="1 2">
    <name type="scientific">Fusarium kuroshium</name>
    <dbReference type="NCBI Taxonomy" id="2010991"/>
    <lineage>
        <taxon>Eukaryota</taxon>
        <taxon>Fungi</taxon>
        <taxon>Dikarya</taxon>
        <taxon>Ascomycota</taxon>
        <taxon>Pezizomycotina</taxon>
        <taxon>Sordariomycetes</taxon>
        <taxon>Hypocreomycetidae</taxon>
        <taxon>Hypocreales</taxon>
        <taxon>Nectriaceae</taxon>
        <taxon>Fusarium</taxon>
        <taxon>Fusarium solani species complex</taxon>
    </lineage>
</organism>
<sequence length="79" mass="9014">MAFMHIKFIFSNAFTQVEVERLESLYDQLDNTLDRTEAPFLVSPISPSFHLTPPHLSLLSHRHGTVAKMTWVKSKGSKT</sequence>
<dbReference type="AlphaFoldDB" id="A0A3M2QUC2"/>
<reference evidence="1 2" key="1">
    <citation type="submission" date="2017-06" db="EMBL/GenBank/DDBJ databases">
        <title>Comparative genomic analysis of Ambrosia Fusariam Clade fungi.</title>
        <authorList>
            <person name="Stajich J.E."/>
            <person name="Carrillo J."/>
            <person name="Kijimoto T."/>
            <person name="Eskalen A."/>
            <person name="O'Donnell K."/>
            <person name="Kasson M."/>
        </authorList>
    </citation>
    <scope>NUCLEOTIDE SEQUENCE [LARGE SCALE GENOMIC DNA]</scope>
    <source>
        <strain evidence="1">UCR3666</strain>
    </source>
</reference>
<protein>
    <submittedName>
        <fullName evidence="1">Uncharacterized protein</fullName>
    </submittedName>
</protein>
<name>A0A3M2QUC2_9HYPO</name>
<accession>A0A3M2QUC2</accession>
<comment type="caution">
    <text evidence="1">The sequence shown here is derived from an EMBL/GenBank/DDBJ whole genome shotgun (WGS) entry which is preliminary data.</text>
</comment>
<evidence type="ECO:0000313" key="2">
    <source>
        <dbReference type="Proteomes" id="UP000277212"/>
    </source>
</evidence>
<proteinExistence type="predicted"/>